<name>A0A922L9F1_DERFA</name>
<protein>
    <submittedName>
        <fullName evidence="5">Transcription factor</fullName>
    </submittedName>
</protein>
<reference evidence="5" key="1">
    <citation type="submission" date="2013-05" db="EMBL/GenBank/DDBJ databases">
        <authorList>
            <person name="Yim A.K.Y."/>
            <person name="Chan T.F."/>
            <person name="Ji K.M."/>
            <person name="Liu X.Y."/>
            <person name="Zhou J.W."/>
            <person name="Li R.Q."/>
            <person name="Yang K.Y."/>
            <person name="Li J."/>
            <person name="Li M."/>
            <person name="Law P.T.W."/>
            <person name="Wu Y.L."/>
            <person name="Cai Z.L."/>
            <person name="Qin H."/>
            <person name="Bao Y."/>
            <person name="Leung R.K.K."/>
            <person name="Ng P.K.S."/>
            <person name="Zou J."/>
            <person name="Zhong X.J."/>
            <person name="Ran P.X."/>
            <person name="Zhong N.S."/>
            <person name="Liu Z.G."/>
            <person name="Tsui S.K.W."/>
        </authorList>
    </citation>
    <scope>NUCLEOTIDE SEQUENCE</scope>
    <source>
        <strain evidence="5">Derf</strain>
        <tissue evidence="5">Whole organism</tissue>
    </source>
</reference>
<dbReference type="SUPFAM" id="SSF54403">
    <property type="entry name" value="Cystatin/monellin"/>
    <property type="match status" value="1"/>
</dbReference>
<dbReference type="InterPro" id="IPR000010">
    <property type="entry name" value="Cystatin_dom"/>
</dbReference>
<evidence type="ECO:0000313" key="6">
    <source>
        <dbReference type="Proteomes" id="UP000790347"/>
    </source>
</evidence>
<evidence type="ECO:0000259" key="4">
    <source>
        <dbReference type="SMART" id="SM00043"/>
    </source>
</evidence>
<dbReference type="Gene3D" id="3.10.450.10">
    <property type="match status" value="1"/>
</dbReference>
<evidence type="ECO:0000256" key="3">
    <source>
        <dbReference type="ARBA" id="ARBA00022704"/>
    </source>
</evidence>
<dbReference type="PANTHER" id="PTHR46186">
    <property type="entry name" value="CYSTATIN"/>
    <property type="match status" value="1"/>
</dbReference>
<comment type="similarity">
    <text evidence="1">Belongs to the cystatin family.</text>
</comment>
<evidence type="ECO:0000256" key="1">
    <source>
        <dbReference type="ARBA" id="ARBA00009403"/>
    </source>
</evidence>
<evidence type="ECO:0000256" key="2">
    <source>
        <dbReference type="ARBA" id="ARBA00022690"/>
    </source>
</evidence>
<organism evidence="5 6">
    <name type="scientific">Dermatophagoides farinae</name>
    <name type="common">American house dust mite</name>
    <dbReference type="NCBI Taxonomy" id="6954"/>
    <lineage>
        <taxon>Eukaryota</taxon>
        <taxon>Metazoa</taxon>
        <taxon>Ecdysozoa</taxon>
        <taxon>Arthropoda</taxon>
        <taxon>Chelicerata</taxon>
        <taxon>Arachnida</taxon>
        <taxon>Acari</taxon>
        <taxon>Acariformes</taxon>
        <taxon>Sarcoptiformes</taxon>
        <taxon>Astigmata</taxon>
        <taxon>Psoroptidia</taxon>
        <taxon>Analgoidea</taxon>
        <taxon>Pyroglyphidae</taxon>
        <taxon>Dermatophagoidinae</taxon>
        <taxon>Dermatophagoides</taxon>
    </lineage>
</organism>
<sequence>MIDCQPNTGEYKDLDVNDKTFRKIFFSLERQMDDRLDSNIVHRIAKIRQAQIQVVSGIKYRAAFNFGETNCQKTNVKDIKSCDFNGKYLSCFAEIWSQSWLNKTVLLHFTCL</sequence>
<dbReference type="GO" id="GO:0005737">
    <property type="term" value="C:cytoplasm"/>
    <property type="evidence" value="ECO:0007669"/>
    <property type="project" value="TreeGrafter"/>
</dbReference>
<reference evidence="5" key="2">
    <citation type="journal article" date="2022" name="Res Sq">
        <title>Comparative Genomics Reveals Insights into the Divergent Evolution of Astigmatic Mites and Household Pest Adaptations.</title>
        <authorList>
            <person name="Xiong Q."/>
            <person name="Wan A.T.-Y."/>
            <person name="Liu X.-Y."/>
            <person name="Fung C.S.-H."/>
            <person name="Xiao X."/>
            <person name="Malainual N."/>
            <person name="Hou J."/>
            <person name="Wang L."/>
            <person name="Wang M."/>
            <person name="Yang K."/>
            <person name="Cui Y."/>
            <person name="Leung E."/>
            <person name="Nong W."/>
            <person name="Shin S.-K."/>
            <person name="Au S."/>
            <person name="Jeong K.Y."/>
            <person name="Chew F.T."/>
            <person name="Hui J."/>
            <person name="Leung T.F."/>
            <person name="Tungtrongchitr A."/>
            <person name="Zhong N."/>
            <person name="Liu Z."/>
            <person name="Tsui S."/>
        </authorList>
    </citation>
    <scope>NUCLEOTIDE SEQUENCE</scope>
    <source>
        <strain evidence="5">Derf</strain>
        <tissue evidence="5">Whole organism</tissue>
    </source>
</reference>
<dbReference type="GO" id="GO:0031982">
    <property type="term" value="C:vesicle"/>
    <property type="evidence" value="ECO:0007669"/>
    <property type="project" value="TreeGrafter"/>
</dbReference>
<keyword evidence="6" id="KW-1185">Reference proteome</keyword>
<accession>A0A922L9F1</accession>
<comment type="caution">
    <text evidence="5">The sequence shown here is derived from an EMBL/GenBank/DDBJ whole genome shotgun (WGS) entry which is preliminary data.</text>
</comment>
<dbReference type="InterPro" id="IPR046350">
    <property type="entry name" value="Cystatin_sf"/>
</dbReference>
<dbReference type="Proteomes" id="UP000790347">
    <property type="component" value="Unassembled WGS sequence"/>
</dbReference>
<gene>
    <name evidence="5" type="primary">CST6_1</name>
    <name evidence="5" type="ORF">DERF_001466</name>
</gene>
<feature type="domain" description="Cystatin" evidence="4">
    <location>
        <begin position="6"/>
        <end position="112"/>
    </location>
</feature>
<dbReference type="SMART" id="SM00043">
    <property type="entry name" value="CY"/>
    <property type="match status" value="1"/>
</dbReference>
<dbReference type="PANTHER" id="PTHR46186:SF2">
    <property type="entry name" value="CYSTATIN"/>
    <property type="match status" value="1"/>
</dbReference>
<keyword evidence="3" id="KW-0789">Thiol protease inhibitor</keyword>
<evidence type="ECO:0000313" key="5">
    <source>
        <dbReference type="EMBL" id="KAH9527454.1"/>
    </source>
</evidence>
<dbReference type="AlphaFoldDB" id="A0A922L9F1"/>
<dbReference type="CDD" id="cd00042">
    <property type="entry name" value="CY"/>
    <property type="match status" value="1"/>
</dbReference>
<dbReference type="Pfam" id="PF00031">
    <property type="entry name" value="Cystatin"/>
    <property type="match status" value="1"/>
</dbReference>
<keyword evidence="2" id="KW-0646">Protease inhibitor</keyword>
<dbReference type="GO" id="GO:0004869">
    <property type="term" value="F:cysteine-type endopeptidase inhibitor activity"/>
    <property type="evidence" value="ECO:0007669"/>
    <property type="project" value="UniProtKB-KW"/>
</dbReference>
<dbReference type="GO" id="GO:0005615">
    <property type="term" value="C:extracellular space"/>
    <property type="evidence" value="ECO:0007669"/>
    <property type="project" value="TreeGrafter"/>
</dbReference>
<dbReference type="EMBL" id="ASGP02000001">
    <property type="protein sequence ID" value="KAH9527454.1"/>
    <property type="molecule type" value="Genomic_DNA"/>
</dbReference>
<proteinExistence type="inferred from homology"/>